<dbReference type="CDD" id="cd24006">
    <property type="entry name" value="ASKHA_NBD_PPX_GppA"/>
    <property type="match status" value="1"/>
</dbReference>
<reference evidence="4 5" key="1">
    <citation type="journal article" date="2021" name="Sci. Rep.">
        <title>The distribution of antibiotic resistance genes in chicken gut microbiota commensals.</title>
        <authorList>
            <person name="Juricova H."/>
            <person name="Matiasovicova J."/>
            <person name="Kubasova T."/>
            <person name="Cejkova D."/>
            <person name="Rychlik I."/>
        </authorList>
    </citation>
    <scope>NUCLEOTIDE SEQUENCE [LARGE SCALE GENOMIC DNA]</scope>
    <source>
        <strain evidence="4 5">An562</strain>
    </source>
</reference>
<evidence type="ECO:0000259" key="2">
    <source>
        <dbReference type="Pfam" id="PF02541"/>
    </source>
</evidence>
<dbReference type="PANTHER" id="PTHR30005:SF0">
    <property type="entry name" value="RETROGRADE REGULATION PROTEIN 2"/>
    <property type="match status" value="1"/>
</dbReference>
<accession>A0ABS2GWJ9</accession>
<evidence type="ECO:0000313" key="4">
    <source>
        <dbReference type="EMBL" id="MBM6929319.1"/>
    </source>
</evidence>
<dbReference type="InterPro" id="IPR043129">
    <property type="entry name" value="ATPase_NBD"/>
</dbReference>
<protein>
    <submittedName>
        <fullName evidence="4">Ppx/GppA family phosphatase</fullName>
    </submittedName>
</protein>
<gene>
    <name evidence="4" type="ORF">H5985_08580</name>
</gene>
<feature type="domain" description="Ppx/GppA phosphatase C-terminal" evidence="3">
    <location>
        <begin position="354"/>
        <end position="453"/>
    </location>
</feature>
<dbReference type="Gene3D" id="3.30.420.150">
    <property type="entry name" value="Exopolyphosphatase. Domain 2"/>
    <property type="match status" value="1"/>
</dbReference>
<name>A0ABS2GWJ9_9BURK</name>
<dbReference type="Gene3D" id="3.30.420.40">
    <property type="match status" value="1"/>
</dbReference>
<dbReference type="Proteomes" id="UP000777002">
    <property type="component" value="Unassembled WGS sequence"/>
</dbReference>
<dbReference type="EMBL" id="JACJKX010000021">
    <property type="protein sequence ID" value="MBM6929319.1"/>
    <property type="molecule type" value="Genomic_DNA"/>
</dbReference>
<dbReference type="SUPFAM" id="SSF109604">
    <property type="entry name" value="HD-domain/PDEase-like"/>
    <property type="match status" value="1"/>
</dbReference>
<evidence type="ECO:0000259" key="3">
    <source>
        <dbReference type="Pfam" id="PF21447"/>
    </source>
</evidence>
<evidence type="ECO:0000256" key="1">
    <source>
        <dbReference type="ARBA" id="ARBA00022801"/>
    </source>
</evidence>
<dbReference type="InterPro" id="IPR048950">
    <property type="entry name" value="Ppx_GppA_C"/>
</dbReference>
<dbReference type="PIRSF" id="PIRSF001267">
    <property type="entry name" value="Pyrophosphatase_GppA_Ppx"/>
    <property type="match status" value="1"/>
</dbReference>
<sequence length="552" mass="61149">MPKLNHQYVNLAEDSAKSQSTSFVRPNPTVTRVGFVDLGSNSSRLTVVEFDRRGRVTVLNRVKSMVRLGERAFETKELQPEAMQRALSCLKDFAQVCRSYGVTEVVAVGTAALRVAKNSLDFVRLVKEKTGIDLQVISGDEEARLIRVGIWDSLPKTKDAFLFIDIGGGSTEVSVSSREKISFLESLNIGCVMMTDAFRGNAQGKISSGVFNKMQQKAMEKIQHALKGIKHTSYSAAIASSGTAQALLTLAQAKFGENGGFELKPQGIELKRAQIAALAKSLSQMTAAQRERLPGLSPSRAQVIVGGAAILLTILQALDLPCVYITPNNLQDGQVVDYLERHFKRDGKKENYWRRKSVKTLAKHYHCEKAHAEHLETLALSIFEQAGKLKLYAEQPGLEELLGYSARLHDIGIAISYDKHYMHGAYLVRHCPLLGFTEQEVLTMARLVFWHSRPSGELPAFLSGPVATEAEKWAALSLFIGENLDRTHRSVVQNVKLVKKDRALSLDVTLGVPAPLEESSVEKIRKHTKRVLGEAIDVRFHLHDREIEIVSI</sequence>
<feature type="domain" description="Ppx/GppA phosphatase N-terminal" evidence="2">
    <location>
        <begin position="52"/>
        <end position="342"/>
    </location>
</feature>
<dbReference type="SUPFAM" id="SSF53067">
    <property type="entry name" value="Actin-like ATPase domain"/>
    <property type="match status" value="2"/>
</dbReference>
<comment type="caution">
    <text evidence="4">The sequence shown here is derived from an EMBL/GenBank/DDBJ whole genome shotgun (WGS) entry which is preliminary data.</text>
</comment>
<dbReference type="RefSeq" id="WP_205050905.1">
    <property type="nucleotide sequence ID" value="NZ_JACJKX010000021.1"/>
</dbReference>
<dbReference type="Gene3D" id="1.10.3210.10">
    <property type="entry name" value="Hypothetical protein af1432"/>
    <property type="match status" value="1"/>
</dbReference>
<keyword evidence="5" id="KW-1185">Reference proteome</keyword>
<dbReference type="InterPro" id="IPR003695">
    <property type="entry name" value="Ppx_GppA_N"/>
</dbReference>
<dbReference type="PANTHER" id="PTHR30005">
    <property type="entry name" value="EXOPOLYPHOSPHATASE"/>
    <property type="match status" value="1"/>
</dbReference>
<organism evidence="4 5">
    <name type="scientific">Parasutterella secunda</name>
    <dbReference type="NCBI Taxonomy" id="626947"/>
    <lineage>
        <taxon>Bacteria</taxon>
        <taxon>Pseudomonadati</taxon>
        <taxon>Pseudomonadota</taxon>
        <taxon>Betaproteobacteria</taxon>
        <taxon>Burkholderiales</taxon>
        <taxon>Sutterellaceae</taxon>
        <taxon>Parasutterella</taxon>
    </lineage>
</organism>
<dbReference type="Pfam" id="PF02541">
    <property type="entry name" value="Ppx-GppA"/>
    <property type="match status" value="1"/>
</dbReference>
<dbReference type="Pfam" id="PF21447">
    <property type="entry name" value="Ppx-GppA_III"/>
    <property type="match status" value="1"/>
</dbReference>
<proteinExistence type="predicted"/>
<dbReference type="InterPro" id="IPR050273">
    <property type="entry name" value="GppA/Ppx_hydrolase"/>
</dbReference>
<evidence type="ECO:0000313" key="5">
    <source>
        <dbReference type="Proteomes" id="UP000777002"/>
    </source>
</evidence>
<keyword evidence="1" id="KW-0378">Hydrolase</keyword>
<dbReference type="InterPro" id="IPR030673">
    <property type="entry name" value="PyroPPase_GppA_Ppx"/>
</dbReference>